<accession>A0A6M3JMB6</accession>
<sequence>MRQKIELDYKPYFPESINHAFLVMTNQGFINSNKLEEKTFNKAKQERVVIEKDLLNKMSDDAVDIIRIMLIAPKEFLSILSQITSVNKKGYFNKVKTSTAHTIKFRFRIWLMRFLKEKYSCSYLDADIRAGKIIREIKALVC</sequence>
<organism evidence="1">
    <name type="scientific">viral metagenome</name>
    <dbReference type="NCBI Taxonomy" id="1070528"/>
    <lineage>
        <taxon>unclassified sequences</taxon>
        <taxon>metagenomes</taxon>
        <taxon>organismal metagenomes</taxon>
    </lineage>
</organism>
<evidence type="ECO:0000313" key="2">
    <source>
        <dbReference type="EMBL" id="QJA90557.1"/>
    </source>
</evidence>
<dbReference type="EMBL" id="MT141788">
    <property type="protein sequence ID" value="QJA70388.1"/>
    <property type="molecule type" value="Genomic_DNA"/>
</dbReference>
<dbReference type="AlphaFoldDB" id="A0A6M3JMB6"/>
<reference evidence="1" key="1">
    <citation type="submission" date="2020-03" db="EMBL/GenBank/DDBJ databases">
        <title>The deep terrestrial virosphere.</title>
        <authorList>
            <person name="Holmfeldt K."/>
            <person name="Nilsson E."/>
            <person name="Simone D."/>
            <person name="Lopez-Fernandez M."/>
            <person name="Wu X."/>
            <person name="de Brujin I."/>
            <person name="Lundin D."/>
            <person name="Andersson A."/>
            <person name="Bertilsson S."/>
            <person name="Dopson M."/>
        </authorList>
    </citation>
    <scope>NUCLEOTIDE SEQUENCE</scope>
    <source>
        <strain evidence="1">MM415A03762</strain>
        <strain evidence="2">MM415B02352</strain>
    </source>
</reference>
<protein>
    <submittedName>
        <fullName evidence="1">Uncharacterized protein</fullName>
    </submittedName>
</protein>
<evidence type="ECO:0000313" key="1">
    <source>
        <dbReference type="EMBL" id="QJA70388.1"/>
    </source>
</evidence>
<name>A0A6M3JMB6_9ZZZZ</name>
<proteinExistence type="predicted"/>
<dbReference type="EMBL" id="MT142921">
    <property type="protein sequence ID" value="QJA90557.1"/>
    <property type="molecule type" value="Genomic_DNA"/>
</dbReference>
<gene>
    <name evidence="1" type="ORF">MM415A03762_0014</name>
    <name evidence="2" type="ORF">MM415B02352_0017</name>
</gene>